<dbReference type="Proteomes" id="UP000245783">
    <property type="component" value="Unassembled WGS sequence"/>
</dbReference>
<gene>
    <name evidence="2" type="ORF">IE81DRAFT_327044</name>
</gene>
<keyword evidence="3" id="KW-1185">Reference proteome</keyword>
<evidence type="ECO:0000313" key="2">
    <source>
        <dbReference type="EMBL" id="PWN38905.1"/>
    </source>
</evidence>
<evidence type="ECO:0000256" key="1">
    <source>
        <dbReference type="SAM" id="MobiDB-lite"/>
    </source>
</evidence>
<sequence length="60" mass="6854">MNIRRRLSDDLPTAVGRLETTRRRGRAQSAPLTPLSADIPRPPRREAFQNIPRHPHPLPP</sequence>
<dbReference type="RefSeq" id="XP_025366065.1">
    <property type="nucleotide sequence ID" value="XM_025514991.1"/>
</dbReference>
<evidence type="ECO:0000313" key="3">
    <source>
        <dbReference type="Proteomes" id="UP000245783"/>
    </source>
</evidence>
<reference evidence="2 3" key="1">
    <citation type="journal article" date="2018" name="Mol. Biol. Evol.">
        <title>Broad Genomic Sampling Reveals a Smut Pathogenic Ancestry of the Fungal Clade Ustilaginomycotina.</title>
        <authorList>
            <person name="Kijpornyongpan T."/>
            <person name="Mondo S.J."/>
            <person name="Barry K."/>
            <person name="Sandor L."/>
            <person name="Lee J."/>
            <person name="Lipzen A."/>
            <person name="Pangilinan J."/>
            <person name="LaButti K."/>
            <person name="Hainaut M."/>
            <person name="Henrissat B."/>
            <person name="Grigoriev I.V."/>
            <person name="Spatafora J.W."/>
            <person name="Aime M.C."/>
        </authorList>
    </citation>
    <scope>NUCLEOTIDE SEQUENCE [LARGE SCALE GENOMIC DNA]</scope>
    <source>
        <strain evidence="2 3">MCA 4658</strain>
    </source>
</reference>
<accession>A0A316VTT5</accession>
<proteinExistence type="predicted"/>
<dbReference type="GeneID" id="37036861"/>
<name>A0A316VTT5_9BASI</name>
<dbReference type="EMBL" id="KZ819519">
    <property type="protein sequence ID" value="PWN38905.1"/>
    <property type="molecule type" value="Genomic_DNA"/>
</dbReference>
<protein>
    <submittedName>
        <fullName evidence="2">Uncharacterized protein</fullName>
    </submittedName>
</protein>
<organism evidence="2 3">
    <name type="scientific">Ceraceosorus guamensis</name>
    <dbReference type="NCBI Taxonomy" id="1522189"/>
    <lineage>
        <taxon>Eukaryota</taxon>
        <taxon>Fungi</taxon>
        <taxon>Dikarya</taxon>
        <taxon>Basidiomycota</taxon>
        <taxon>Ustilaginomycotina</taxon>
        <taxon>Exobasidiomycetes</taxon>
        <taxon>Ceraceosorales</taxon>
        <taxon>Ceraceosoraceae</taxon>
        <taxon>Ceraceosorus</taxon>
    </lineage>
</organism>
<dbReference type="InParanoid" id="A0A316VTT5"/>
<feature type="region of interest" description="Disordered" evidence="1">
    <location>
        <begin position="1"/>
        <end position="60"/>
    </location>
</feature>
<dbReference type="AlphaFoldDB" id="A0A316VTT5"/>